<dbReference type="CDD" id="cd00038">
    <property type="entry name" value="CAP_ED"/>
    <property type="match status" value="1"/>
</dbReference>
<dbReference type="Pfam" id="PF00027">
    <property type="entry name" value="cNMP_binding"/>
    <property type="match status" value="1"/>
</dbReference>
<gene>
    <name evidence="6" type="ORF">OWR29_30575</name>
</gene>
<comment type="caution">
    <text evidence="6">The sequence shown here is derived from an EMBL/GenBank/DDBJ whole genome shotgun (WGS) entry which is preliminary data.</text>
</comment>
<dbReference type="EMBL" id="JAPNTZ010000011">
    <property type="protein sequence ID" value="MCY1142364.1"/>
    <property type="molecule type" value="Genomic_DNA"/>
</dbReference>
<dbReference type="InterPro" id="IPR014710">
    <property type="entry name" value="RmlC-like_jellyroll"/>
</dbReference>
<dbReference type="Pfam" id="PF13545">
    <property type="entry name" value="HTH_Crp_2"/>
    <property type="match status" value="1"/>
</dbReference>
<keyword evidence="2" id="KW-0238">DNA-binding</keyword>
<keyword evidence="7" id="KW-1185">Reference proteome</keyword>
<feature type="domain" description="Cyclic nucleotide-binding" evidence="4">
    <location>
        <begin position="12"/>
        <end position="116"/>
    </location>
</feature>
<dbReference type="RefSeq" id="WP_267566819.1">
    <property type="nucleotide sequence ID" value="NZ_JAPNTZ010000011.1"/>
</dbReference>
<evidence type="ECO:0000256" key="1">
    <source>
        <dbReference type="ARBA" id="ARBA00023015"/>
    </source>
</evidence>
<evidence type="ECO:0000256" key="2">
    <source>
        <dbReference type="ARBA" id="ARBA00023125"/>
    </source>
</evidence>
<name>A0ABT4B791_9ACTN</name>
<protein>
    <submittedName>
        <fullName evidence="6">Crp/Fnr family transcriptional regulator</fullName>
    </submittedName>
</protein>
<dbReference type="PANTHER" id="PTHR24567:SF74">
    <property type="entry name" value="HTH-TYPE TRANSCRIPTIONAL REGULATOR ARCR"/>
    <property type="match status" value="1"/>
</dbReference>
<keyword evidence="1" id="KW-0805">Transcription regulation</keyword>
<dbReference type="PROSITE" id="PS51063">
    <property type="entry name" value="HTH_CRP_2"/>
    <property type="match status" value="1"/>
</dbReference>
<evidence type="ECO:0000259" key="4">
    <source>
        <dbReference type="PROSITE" id="PS50042"/>
    </source>
</evidence>
<dbReference type="InterPro" id="IPR012318">
    <property type="entry name" value="HTH_CRP"/>
</dbReference>
<dbReference type="Proteomes" id="UP001151002">
    <property type="component" value="Unassembled WGS sequence"/>
</dbReference>
<organism evidence="6 7">
    <name type="scientific">Paractinoplanes pyxinae</name>
    <dbReference type="NCBI Taxonomy" id="2997416"/>
    <lineage>
        <taxon>Bacteria</taxon>
        <taxon>Bacillati</taxon>
        <taxon>Actinomycetota</taxon>
        <taxon>Actinomycetes</taxon>
        <taxon>Micromonosporales</taxon>
        <taxon>Micromonosporaceae</taxon>
        <taxon>Paractinoplanes</taxon>
    </lineage>
</organism>
<proteinExistence type="predicted"/>
<evidence type="ECO:0000259" key="5">
    <source>
        <dbReference type="PROSITE" id="PS51063"/>
    </source>
</evidence>
<dbReference type="InterPro" id="IPR036388">
    <property type="entry name" value="WH-like_DNA-bd_sf"/>
</dbReference>
<dbReference type="InterPro" id="IPR050397">
    <property type="entry name" value="Env_Response_Regulators"/>
</dbReference>
<evidence type="ECO:0000313" key="7">
    <source>
        <dbReference type="Proteomes" id="UP001151002"/>
    </source>
</evidence>
<dbReference type="SUPFAM" id="SSF46785">
    <property type="entry name" value="Winged helix' DNA-binding domain"/>
    <property type="match status" value="1"/>
</dbReference>
<dbReference type="Gene3D" id="2.60.120.10">
    <property type="entry name" value="Jelly Rolls"/>
    <property type="match status" value="1"/>
</dbReference>
<evidence type="ECO:0000256" key="3">
    <source>
        <dbReference type="ARBA" id="ARBA00023163"/>
    </source>
</evidence>
<feature type="domain" description="HTH crp-type" evidence="5">
    <location>
        <begin position="141"/>
        <end position="215"/>
    </location>
</feature>
<dbReference type="Gene3D" id="1.10.10.10">
    <property type="entry name" value="Winged helix-like DNA-binding domain superfamily/Winged helix DNA-binding domain"/>
    <property type="match status" value="1"/>
</dbReference>
<reference evidence="6" key="1">
    <citation type="submission" date="2022-11" db="EMBL/GenBank/DDBJ databases">
        <authorList>
            <person name="Somphong A."/>
            <person name="Phongsopitanun W."/>
        </authorList>
    </citation>
    <scope>NUCLEOTIDE SEQUENCE</scope>
    <source>
        <strain evidence="6">Pm04-4</strain>
    </source>
</reference>
<dbReference type="SMART" id="SM00100">
    <property type="entry name" value="cNMP"/>
    <property type="match status" value="1"/>
</dbReference>
<dbReference type="InterPro" id="IPR018490">
    <property type="entry name" value="cNMP-bd_dom_sf"/>
</dbReference>
<dbReference type="PROSITE" id="PS50042">
    <property type="entry name" value="CNMP_BINDING_3"/>
    <property type="match status" value="1"/>
</dbReference>
<accession>A0ABT4B791</accession>
<dbReference type="SUPFAM" id="SSF51206">
    <property type="entry name" value="cAMP-binding domain-like"/>
    <property type="match status" value="1"/>
</dbReference>
<sequence length="223" mass="24076">MSTLERWPRGSLLAGLAESTVQALLRLGPEQSMPAGGVLMREGSDESHVVVIRRGVAKVSAGRSLISIRAAGDLVGEMAALDGSPRCATITMAVPGSVVMIPARRFTQFLGGHPEVALALAGMVADRLRWSNRRQADYTVYPIRVRVARILTELTEQHGRPLGHGALELSVRITQPELAALCGAAEGSVHKALRELRDAHLVSTRYGRITVWDPHRLRAAART</sequence>
<keyword evidence="3" id="KW-0804">Transcription</keyword>
<evidence type="ECO:0000313" key="6">
    <source>
        <dbReference type="EMBL" id="MCY1142364.1"/>
    </source>
</evidence>
<dbReference type="InterPro" id="IPR000595">
    <property type="entry name" value="cNMP-bd_dom"/>
</dbReference>
<dbReference type="PANTHER" id="PTHR24567">
    <property type="entry name" value="CRP FAMILY TRANSCRIPTIONAL REGULATORY PROTEIN"/>
    <property type="match status" value="1"/>
</dbReference>
<dbReference type="InterPro" id="IPR036390">
    <property type="entry name" value="WH_DNA-bd_sf"/>
</dbReference>